<dbReference type="EMBL" id="SDOX01000128">
    <property type="protein sequence ID" value="TFJ81263.1"/>
    <property type="molecule type" value="Genomic_DNA"/>
</dbReference>
<dbReference type="AlphaFoldDB" id="A0A4D9CUU8"/>
<feature type="compositionally biased region" description="Acidic residues" evidence="1">
    <location>
        <begin position="289"/>
        <end position="298"/>
    </location>
</feature>
<keyword evidence="3" id="KW-1185">Reference proteome</keyword>
<proteinExistence type="predicted"/>
<comment type="caution">
    <text evidence="2">The sequence shown here is derived from an EMBL/GenBank/DDBJ whole genome shotgun (WGS) entry which is preliminary data.</text>
</comment>
<feature type="region of interest" description="Disordered" evidence="1">
    <location>
        <begin position="140"/>
        <end position="298"/>
    </location>
</feature>
<name>A0A4D9CUU8_9STRA</name>
<gene>
    <name evidence="2" type="ORF">NSK_007224</name>
</gene>
<feature type="compositionally biased region" description="Basic and acidic residues" evidence="1">
    <location>
        <begin position="236"/>
        <end position="250"/>
    </location>
</feature>
<evidence type="ECO:0000313" key="3">
    <source>
        <dbReference type="Proteomes" id="UP000355283"/>
    </source>
</evidence>
<feature type="region of interest" description="Disordered" evidence="1">
    <location>
        <begin position="25"/>
        <end position="50"/>
    </location>
</feature>
<sequence length="298" mass="32873">MDEYRKKVQYGWRVATIDATPSCGQSRAVKTLHGPRSASGARGDEKLQDHGARERALLSSRSELQRRLYESLVQPHVDTLKTTKKATAEAEAGHCRYRDAVGKDREKAQRQKSKFSEEQVRKAQALGGLRGDLLRTMLANDSDFEDGGEGGKEGNTGTSGEPADRKKKRRREAAEREERKERKKKKKALRKEEDRKKKKRKEEKRKKKRRRSDVRSKKDPRDGSSPSAERGTTAKQEPDTRGAKEGKDGEEMPTPPSPSPPVAGKASPLSGRSTSGGSSSSSSSSSASSEDEINGQAV</sequence>
<evidence type="ECO:0000313" key="2">
    <source>
        <dbReference type="EMBL" id="TFJ81263.1"/>
    </source>
</evidence>
<feature type="compositionally biased region" description="Basic and acidic residues" evidence="1">
    <location>
        <begin position="213"/>
        <end position="222"/>
    </location>
</feature>
<feature type="region of interest" description="Disordered" evidence="1">
    <location>
        <begin position="84"/>
        <end position="120"/>
    </location>
</feature>
<dbReference type="Proteomes" id="UP000355283">
    <property type="component" value="Unassembled WGS sequence"/>
</dbReference>
<accession>A0A4D9CUU8</accession>
<organism evidence="2 3">
    <name type="scientific">Nannochloropsis salina CCMP1776</name>
    <dbReference type="NCBI Taxonomy" id="1027361"/>
    <lineage>
        <taxon>Eukaryota</taxon>
        <taxon>Sar</taxon>
        <taxon>Stramenopiles</taxon>
        <taxon>Ochrophyta</taxon>
        <taxon>Eustigmatophyceae</taxon>
        <taxon>Eustigmatales</taxon>
        <taxon>Monodopsidaceae</taxon>
        <taxon>Microchloropsis</taxon>
        <taxon>Microchloropsis salina</taxon>
    </lineage>
</organism>
<feature type="compositionally biased region" description="Basic residues" evidence="1">
    <location>
        <begin position="196"/>
        <end position="212"/>
    </location>
</feature>
<reference evidence="2 3" key="1">
    <citation type="submission" date="2019-01" db="EMBL/GenBank/DDBJ databases">
        <title>Nuclear Genome Assembly of the Microalgal Biofuel strain Nannochloropsis salina CCMP1776.</title>
        <authorList>
            <person name="Hovde B."/>
        </authorList>
    </citation>
    <scope>NUCLEOTIDE SEQUENCE [LARGE SCALE GENOMIC DNA]</scope>
    <source>
        <strain evidence="2 3">CCMP1776</strain>
    </source>
</reference>
<feature type="compositionally biased region" description="Low complexity" evidence="1">
    <location>
        <begin position="267"/>
        <end position="288"/>
    </location>
</feature>
<protein>
    <submittedName>
        <fullName evidence="2">Uncharacterized protein</fullName>
    </submittedName>
</protein>
<evidence type="ECO:0000256" key="1">
    <source>
        <dbReference type="SAM" id="MobiDB-lite"/>
    </source>
</evidence>